<dbReference type="InterPro" id="IPR016130">
    <property type="entry name" value="Tyr_Pase_AS"/>
</dbReference>
<evidence type="ECO:0000256" key="1">
    <source>
        <dbReference type="ARBA" id="ARBA00009580"/>
    </source>
</evidence>
<dbReference type="Gene3D" id="3.90.190.10">
    <property type="entry name" value="Protein tyrosine phosphatase superfamily"/>
    <property type="match status" value="1"/>
</dbReference>
<dbReference type="SUPFAM" id="SSF52799">
    <property type="entry name" value="(Phosphotyrosine protein) phosphatases II"/>
    <property type="match status" value="1"/>
</dbReference>
<keyword evidence="2" id="KW-1133">Transmembrane helix</keyword>
<evidence type="ECO:0000259" key="3">
    <source>
        <dbReference type="PROSITE" id="PS50056"/>
    </source>
</evidence>
<dbReference type="Proteomes" id="UP000033731">
    <property type="component" value="Unassembled WGS sequence"/>
</dbReference>
<dbReference type="AlphaFoldDB" id="A0A094YYW1"/>
<keyword evidence="5" id="KW-1185">Reference proteome</keyword>
<dbReference type="EMBL" id="JMTK01000005">
    <property type="protein sequence ID" value="KJZ81301.1"/>
    <property type="molecule type" value="Genomic_DNA"/>
</dbReference>
<dbReference type="InterPro" id="IPR029021">
    <property type="entry name" value="Prot-tyrosine_phosphatase-like"/>
</dbReference>
<dbReference type="InterPro" id="IPR000387">
    <property type="entry name" value="Tyr_Pase_dom"/>
</dbReference>
<sequence length="207" mass="23754">MNYTKKLKQNIFLSFKISLLGLFVIFPIVLGLFCFILTSYTQNFHVIVPNELYRSAQPTGQFIETIREKHGIKSILNLRGENNEPWYREEEMTIRNLGIQLINFPISASKELNNEEIKKLIAILSKAPKPLLIHCKAGADRTGLASALYLYSISHYPKYKASGQLSIFYGHIPLFSARSMDITFEKYTKEFSNDLSIENAKHFLKLA</sequence>
<gene>
    <name evidence="4" type="ORF">DJ66_1185</name>
</gene>
<feature type="domain" description="Tyrosine specific protein phosphatases" evidence="3">
    <location>
        <begin position="115"/>
        <end position="150"/>
    </location>
</feature>
<dbReference type="CDD" id="cd14529">
    <property type="entry name" value="TpbA-like"/>
    <property type="match status" value="1"/>
</dbReference>
<dbReference type="InterPro" id="IPR055214">
    <property type="entry name" value="PTP-NADK"/>
</dbReference>
<dbReference type="GO" id="GO:0016791">
    <property type="term" value="F:phosphatase activity"/>
    <property type="evidence" value="ECO:0007669"/>
    <property type="project" value="TreeGrafter"/>
</dbReference>
<evidence type="ECO:0000313" key="5">
    <source>
        <dbReference type="Proteomes" id="UP000033731"/>
    </source>
</evidence>
<reference evidence="4 5" key="1">
    <citation type="journal article" date="2015" name="Phytopathology">
        <title>Genomes of Candidatus Liberibacter solanacearum haplotype A from New Zealand and the USA suggest significant genome plasticity in the species.</title>
        <authorList>
            <person name="Thompson S.M."/>
            <person name="Johnson C.P."/>
            <person name="Lu A.Y."/>
            <person name="Frampton R.A."/>
            <person name="Sullivan K.L."/>
            <person name="Fiers M.W."/>
            <person name="Crowhurst R.N."/>
            <person name="Pitman A.R."/>
            <person name="Scott I."/>
            <person name="Gudmestad N.C."/>
            <person name="Smith G.R."/>
        </authorList>
    </citation>
    <scope>NUCLEOTIDE SEQUENCE [LARGE SCALE GENOMIC DNA]</scope>
    <source>
        <strain evidence="4 5">LsoNZ1</strain>
    </source>
</reference>
<organism evidence="4 5">
    <name type="scientific">Candidatus Liberibacter solanacearum</name>
    <dbReference type="NCBI Taxonomy" id="556287"/>
    <lineage>
        <taxon>Bacteria</taxon>
        <taxon>Pseudomonadati</taxon>
        <taxon>Pseudomonadota</taxon>
        <taxon>Alphaproteobacteria</taxon>
        <taxon>Hyphomicrobiales</taxon>
        <taxon>Rhizobiaceae</taxon>
        <taxon>Liberibacter</taxon>
    </lineage>
</organism>
<comment type="caution">
    <text evidence="4">The sequence shown here is derived from an EMBL/GenBank/DDBJ whole genome shotgun (WGS) entry which is preliminary data.</text>
</comment>
<protein>
    <recommendedName>
        <fullName evidence="3">Tyrosine specific protein phosphatases domain-containing protein</fullName>
    </recommendedName>
</protein>
<keyword evidence="2" id="KW-0812">Transmembrane</keyword>
<evidence type="ECO:0000313" key="4">
    <source>
        <dbReference type="EMBL" id="KJZ81301.1"/>
    </source>
</evidence>
<dbReference type="PROSITE" id="PS50056">
    <property type="entry name" value="TYR_PHOSPHATASE_2"/>
    <property type="match status" value="1"/>
</dbReference>
<dbReference type="PATRIC" id="fig|556287.8.peg.1186"/>
<dbReference type="PANTHER" id="PTHR31126:SF72">
    <property type="entry name" value="DUAL SPECIFICITY PROTEIN PHOSPHATASE TPBA"/>
    <property type="match status" value="1"/>
</dbReference>
<accession>A0A094YYW1</accession>
<evidence type="ECO:0000256" key="2">
    <source>
        <dbReference type="SAM" id="Phobius"/>
    </source>
</evidence>
<comment type="similarity">
    <text evidence="1">Belongs to the protein-tyrosine phosphatase family.</text>
</comment>
<feature type="transmembrane region" description="Helical" evidence="2">
    <location>
        <begin position="12"/>
        <end position="40"/>
    </location>
</feature>
<proteinExistence type="inferred from homology"/>
<name>A0A094YYW1_9HYPH</name>
<dbReference type="Pfam" id="PF22741">
    <property type="entry name" value="PTP-NADK"/>
    <property type="match status" value="1"/>
</dbReference>
<dbReference type="PANTHER" id="PTHR31126">
    <property type="entry name" value="TYROSINE-PROTEIN PHOSPHATASE"/>
    <property type="match status" value="1"/>
</dbReference>
<keyword evidence="2" id="KW-0472">Membrane</keyword>
<dbReference type="PROSITE" id="PS00383">
    <property type="entry name" value="TYR_PHOSPHATASE_1"/>
    <property type="match status" value="1"/>
</dbReference>
<dbReference type="RefSeq" id="WP_034443047.1">
    <property type="nucleotide sequence ID" value="NZ_JMTK01000005.1"/>
</dbReference>